<dbReference type="GO" id="GO:0004523">
    <property type="term" value="F:RNA-DNA hybrid ribonuclease activity"/>
    <property type="evidence" value="ECO:0007669"/>
    <property type="project" value="InterPro"/>
</dbReference>
<dbReference type="AlphaFoldDB" id="A0A5B0ENQ3"/>
<dbReference type="InterPro" id="IPR012337">
    <property type="entry name" value="RNaseH-like_sf"/>
</dbReference>
<name>A0A5B0ENQ3_9MICC</name>
<reference evidence="2 3" key="1">
    <citation type="submission" date="2019-07" db="EMBL/GenBank/DDBJ databases">
        <title>Analysis of the biochemical properties, biological activity and biotechnological potential of siderophores and biosurfactants produced by Antarctic psychrotolerant bacteria.</title>
        <authorList>
            <person name="Styczynski M."/>
            <person name="Krucon T."/>
            <person name="Decewicz P."/>
            <person name="Dziewit L."/>
        </authorList>
    </citation>
    <scope>NUCLEOTIDE SEQUENCE [LARGE SCALE GENOMIC DNA]</scope>
    <source>
        <strain evidence="2 3">ANT_H27</strain>
    </source>
</reference>
<dbReference type="InterPro" id="IPR002156">
    <property type="entry name" value="RNaseH_domain"/>
</dbReference>
<dbReference type="PROSITE" id="PS50879">
    <property type="entry name" value="RNASE_H_1"/>
    <property type="match status" value="1"/>
</dbReference>
<dbReference type="InterPro" id="IPR036397">
    <property type="entry name" value="RNaseH_sf"/>
</dbReference>
<dbReference type="Proteomes" id="UP000323856">
    <property type="component" value="Unassembled WGS sequence"/>
</dbReference>
<dbReference type="Gene3D" id="3.30.420.10">
    <property type="entry name" value="Ribonuclease H-like superfamily/Ribonuclease H"/>
    <property type="match status" value="1"/>
</dbReference>
<feature type="domain" description="RNase H type-1" evidence="1">
    <location>
        <begin position="136"/>
        <end position="279"/>
    </location>
</feature>
<dbReference type="EMBL" id="VOBL01000003">
    <property type="protein sequence ID" value="KAA0978899.1"/>
    <property type="molecule type" value="Genomic_DNA"/>
</dbReference>
<accession>A0A5B0ENQ3</accession>
<evidence type="ECO:0000313" key="2">
    <source>
        <dbReference type="EMBL" id="KAA0978899.1"/>
    </source>
</evidence>
<evidence type="ECO:0000313" key="3">
    <source>
        <dbReference type="Proteomes" id="UP000323856"/>
    </source>
</evidence>
<protein>
    <recommendedName>
        <fullName evidence="1">RNase H type-1 domain-containing protein</fullName>
    </recommendedName>
</protein>
<sequence length="319" mass="35002">MQAPRPTPPTTRLIPAVDAVSARSGVTVEVQPLNQNLFWAVVRTSAYDIVGQRSGVLPIHEAGPRLGDLMTLLDKAIRSVRCNASEPVYCDDSLLEGCIRLPEALLERGFEVSDQFRPPAGARAAIALLHECINDFHSELTITTDASRSWHNPLTGHGWILDYGRGSTPTINAFAAKGKEILQGELNSIHYALLDASRYRDQLFEGGVRFHIRSDSLMAVDLLRNPSSHPRARSADARAVVQKIHELLSRSETQYSWVKAHAGDPMNELADRLALVARRCTAANISAGERQHLLLQIAAEGVDLGTVLPLRTGRSFKQP</sequence>
<evidence type="ECO:0000259" key="1">
    <source>
        <dbReference type="PROSITE" id="PS50879"/>
    </source>
</evidence>
<dbReference type="GO" id="GO:0003676">
    <property type="term" value="F:nucleic acid binding"/>
    <property type="evidence" value="ECO:0007669"/>
    <property type="project" value="InterPro"/>
</dbReference>
<proteinExistence type="predicted"/>
<dbReference type="RefSeq" id="WP_007272041.1">
    <property type="nucleotide sequence ID" value="NZ_JBITUG010000021.1"/>
</dbReference>
<gene>
    <name evidence="2" type="ORF">FQ154_03845</name>
</gene>
<dbReference type="SUPFAM" id="SSF53098">
    <property type="entry name" value="Ribonuclease H-like"/>
    <property type="match status" value="1"/>
</dbReference>
<comment type="caution">
    <text evidence="2">The sequence shown here is derived from an EMBL/GenBank/DDBJ whole genome shotgun (WGS) entry which is preliminary data.</text>
</comment>
<dbReference type="OrthoDB" id="4923321at2"/>
<organism evidence="2 3">
    <name type="scientific">Paeniglutamicibacter gangotriensis</name>
    <dbReference type="NCBI Taxonomy" id="254787"/>
    <lineage>
        <taxon>Bacteria</taxon>
        <taxon>Bacillati</taxon>
        <taxon>Actinomycetota</taxon>
        <taxon>Actinomycetes</taxon>
        <taxon>Micrococcales</taxon>
        <taxon>Micrococcaceae</taxon>
        <taxon>Paeniglutamicibacter</taxon>
    </lineage>
</organism>
<dbReference type="Pfam" id="PF00075">
    <property type="entry name" value="RNase_H"/>
    <property type="match status" value="1"/>
</dbReference>